<sequence length="373" mass="40470">MKTYHCYYAIDPRKSRARDLGIPFDGTPGKYNAITDVEGVEVGFKTLIQGDSVRTGVTALFPRGTDYTIRQPPCFANWFSLNGNGEMTGIHWLTESGFLTSPILITSTNYVGICRDSIIKWFLMKNDSTTMINMDDVGLPVVAETWDGDIHDTYGFNLEEQHVFEALDNAIEAGPFVQEGNVGGGTGMICFDFKAGTGTSSRIIEGLNYTVGVLVQANFGLKKQLIIAGVPVGKEIMKIETNSSVRNKDAGSIIVILATNAPLLPHQLKRLATRVSLGIGKLGGIASDSSGDIFLAFSTANALDATSTTATINFLSNSEMSPLFQATIQCVEEAVVNSMIAAETMTGYRGYRAEAISHQNLIEILKKYNRFEG</sequence>
<dbReference type="Pfam" id="PF03576">
    <property type="entry name" value="Peptidase_S58"/>
    <property type="match status" value="1"/>
</dbReference>
<name>A0A820AC40_9BILA</name>
<dbReference type="SUPFAM" id="SSF56266">
    <property type="entry name" value="DmpA/ArgJ-like"/>
    <property type="match status" value="1"/>
</dbReference>
<dbReference type="PANTHER" id="PTHR36512">
    <property type="entry name" value="D-AMINOPEPTIDASE"/>
    <property type="match status" value="1"/>
</dbReference>
<organism evidence="2 3">
    <name type="scientific">Rotaria sordida</name>
    <dbReference type="NCBI Taxonomy" id="392033"/>
    <lineage>
        <taxon>Eukaryota</taxon>
        <taxon>Metazoa</taxon>
        <taxon>Spiralia</taxon>
        <taxon>Gnathifera</taxon>
        <taxon>Rotifera</taxon>
        <taxon>Eurotatoria</taxon>
        <taxon>Bdelloidea</taxon>
        <taxon>Philodinida</taxon>
        <taxon>Philodinidae</taxon>
        <taxon>Rotaria</taxon>
    </lineage>
</organism>
<dbReference type="InterPro" id="IPR005321">
    <property type="entry name" value="Peptidase_S58_DmpA"/>
</dbReference>
<evidence type="ECO:0000313" key="2">
    <source>
        <dbReference type="EMBL" id="CAF4189532.1"/>
    </source>
</evidence>
<reference evidence="2" key="1">
    <citation type="submission" date="2021-02" db="EMBL/GenBank/DDBJ databases">
        <authorList>
            <person name="Nowell W R."/>
        </authorList>
    </citation>
    <scope>NUCLEOTIDE SEQUENCE</scope>
</reference>
<comment type="similarity">
    <text evidence="1">Belongs to the peptidase S58 family.</text>
</comment>
<dbReference type="InterPro" id="IPR016117">
    <property type="entry name" value="ArgJ-like_dom_sf"/>
</dbReference>
<dbReference type="PANTHER" id="PTHR36512:SF3">
    <property type="entry name" value="BLR5678 PROTEIN"/>
    <property type="match status" value="1"/>
</dbReference>
<evidence type="ECO:0000256" key="1">
    <source>
        <dbReference type="ARBA" id="ARBA00007068"/>
    </source>
</evidence>
<dbReference type="Proteomes" id="UP000663823">
    <property type="component" value="Unassembled WGS sequence"/>
</dbReference>
<gene>
    <name evidence="2" type="ORF">OTI717_LOCUS38076</name>
</gene>
<protein>
    <recommendedName>
        <fullName evidence="4">Aminopeptidase</fullName>
    </recommendedName>
</protein>
<dbReference type="GO" id="GO:0004177">
    <property type="term" value="F:aminopeptidase activity"/>
    <property type="evidence" value="ECO:0007669"/>
    <property type="project" value="TreeGrafter"/>
</dbReference>
<feature type="non-terminal residue" evidence="2">
    <location>
        <position position="373"/>
    </location>
</feature>
<comment type="caution">
    <text evidence="2">The sequence shown here is derived from an EMBL/GenBank/DDBJ whole genome shotgun (WGS) entry which is preliminary data.</text>
</comment>
<dbReference type="EMBL" id="CAJOAX010019621">
    <property type="protein sequence ID" value="CAF4189532.1"/>
    <property type="molecule type" value="Genomic_DNA"/>
</dbReference>
<evidence type="ECO:0008006" key="4">
    <source>
        <dbReference type="Google" id="ProtNLM"/>
    </source>
</evidence>
<proteinExistence type="inferred from homology"/>
<evidence type="ECO:0000313" key="3">
    <source>
        <dbReference type="Proteomes" id="UP000663823"/>
    </source>
</evidence>
<accession>A0A820AC40</accession>
<dbReference type="AlphaFoldDB" id="A0A820AC40"/>
<dbReference type="Gene3D" id="3.60.70.12">
    <property type="entry name" value="L-amino peptidase D-ALA esterase/amidase"/>
    <property type="match status" value="1"/>
</dbReference>
<dbReference type="CDD" id="cd02253">
    <property type="entry name" value="DmpA"/>
    <property type="match status" value="1"/>
</dbReference>